<dbReference type="PANTHER" id="PTHR23407">
    <property type="entry name" value="ATPASE INHIBITOR/5-FORMYLTETRAHYDROFOLATE CYCLO-LIGASE"/>
    <property type="match status" value="1"/>
</dbReference>
<dbReference type="GO" id="GO:0005739">
    <property type="term" value="C:mitochondrion"/>
    <property type="evidence" value="ECO:0007669"/>
    <property type="project" value="TreeGrafter"/>
</dbReference>
<evidence type="ECO:0000256" key="3">
    <source>
        <dbReference type="ARBA" id="ARBA00022840"/>
    </source>
</evidence>
<dbReference type="GO" id="GO:0009396">
    <property type="term" value="P:folic acid-containing compound biosynthetic process"/>
    <property type="evidence" value="ECO:0007669"/>
    <property type="project" value="TreeGrafter"/>
</dbReference>
<comment type="catalytic activity">
    <reaction evidence="4">
        <text>(6S)-5-formyl-5,6,7,8-tetrahydrofolate + ATP = (6R)-5,10-methenyltetrahydrofolate + ADP + phosphate</text>
        <dbReference type="Rhea" id="RHEA:10488"/>
        <dbReference type="ChEBI" id="CHEBI:30616"/>
        <dbReference type="ChEBI" id="CHEBI:43474"/>
        <dbReference type="ChEBI" id="CHEBI:57455"/>
        <dbReference type="ChEBI" id="CHEBI:57457"/>
        <dbReference type="ChEBI" id="CHEBI:456216"/>
        <dbReference type="EC" id="6.3.3.2"/>
    </reaction>
</comment>
<comment type="similarity">
    <text evidence="1">Belongs to the 5-formyltetrahydrofolate cyclo-ligase family.</text>
</comment>
<dbReference type="OrthoDB" id="2015992at2759"/>
<feature type="binding site" evidence="6">
    <location>
        <begin position="172"/>
        <end position="180"/>
    </location>
    <ligand>
        <name>ATP</name>
        <dbReference type="ChEBI" id="CHEBI:30616"/>
    </ligand>
</feature>
<keyword evidence="2 6" id="KW-0547">Nucleotide-binding</keyword>
<keyword evidence="8" id="KW-1185">Reference proteome</keyword>
<protein>
    <recommendedName>
        <fullName evidence="5">5-formyltetrahydrofolate cyclo-ligase</fullName>
        <ecNumber evidence="5">6.3.3.2</ecNumber>
    </recommendedName>
</protein>
<keyword evidence="3 6" id="KW-0067">ATP-binding</keyword>
<dbReference type="InterPro" id="IPR037171">
    <property type="entry name" value="NagB/RpiA_transferase-like"/>
</dbReference>
<evidence type="ECO:0000256" key="6">
    <source>
        <dbReference type="PIRSR" id="PIRSR006806-1"/>
    </source>
</evidence>
<dbReference type="InterPro" id="IPR024185">
    <property type="entry name" value="FTHF_cligase-like_sf"/>
</dbReference>
<reference evidence="7" key="1">
    <citation type="submission" date="2021-03" db="EMBL/GenBank/DDBJ databases">
        <authorList>
            <person name="Tagirdzhanova G."/>
        </authorList>
    </citation>
    <scope>NUCLEOTIDE SEQUENCE</scope>
</reference>
<dbReference type="SUPFAM" id="SSF100950">
    <property type="entry name" value="NagB/RpiA/CoA transferase-like"/>
    <property type="match status" value="1"/>
</dbReference>
<dbReference type="Gene3D" id="3.40.50.10420">
    <property type="entry name" value="NagB/RpiA/CoA transferase-like"/>
    <property type="match status" value="1"/>
</dbReference>
<dbReference type="FunFam" id="3.40.50.10420:FF:000007">
    <property type="entry name" value="5-formyltetrahydrofolate cyclo-ligase"/>
    <property type="match status" value="1"/>
</dbReference>
<evidence type="ECO:0000256" key="5">
    <source>
        <dbReference type="ARBA" id="ARBA00038966"/>
    </source>
</evidence>
<proteinExistence type="inferred from homology"/>
<feature type="binding site" evidence="6">
    <location>
        <position position="58"/>
    </location>
    <ligand>
        <name>substrate</name>
    </ligand>
</feature>
<comment type="caution">
    <text evidence="7">The sequence shown here is derived from an EMBL/GenBank/DDBJ whole genome shotgun (WGS) entry which is preliminary data.</text>
</comment>
<dbReference type="GO" id="GO:0030272">
    <property type="term" value="F:5-formyltetrahydrofolate cyclo-ligase activity"/>
    <property type="evidence" value="ECO:0007669"/>
    <property type="project" value="UniProtKB-EC"/>
</dbReference>
<accession>A0A8H3F3C2</accession>
<dbReference type="EC" id="6.3.3.2" evidence="5"/>
<dbReference type="AlphaFoldDB" id="A0A8H3F3C2"/>
<feature type="binding site" evidence="6">
    <location>
        <begin position="12"/>
        <end position="16"/>
    </location>
    <ligand>
        <name>ATP</name>
        <dbReference type="ChEBI" id="CHEBI:30616"/>
    </ligand>
</feature>
<dbReference type="Proteomes" id="UP000664521">
    <property type="component" value="Unassembled WGS sequence"/>
</dbReference>
<dbReference type="InterPro" id="IPR002698">
    <property type="entry name" value="FTHF_cligase"/>
</dbReference>
<evidence type="ECO:0000313" key="8">
    <source>
        <dbReference type="Proteomes" id="UP000664521"/>
    </source>
</evidence>
<name>A0A8H3F3C2_9LECA</name>
<dbReference type="PIRSF" id="PIRSF006806">
    <property type="entry name" value="FTHF_cligase"/>
    <property type="match status" value="1"/>
</dbReference>
<dbReference type="Pfam" id="PF01812">
    <property type="entry name" value="5-FTHF_cyc-lig"/>
    <property type="match status" value="1"/>
</dbReference>
<dbReference type="EMBL" id="CAJPDS010000013">
    <property type="protein sequence ID" value="CAF9913581.1"/>
    <property type="molecule type" value="Genomic_DNA"/>
</dbReference>
<evidence type="ECO:0000313" key="7">
    <source>
        <dbReference type="EMBL" id="CAF9913581.1"/>
    </source>
</evidence>
<sequence>MADKMSSLRLAKKELRKSVRQTISSLSEESIKSQSRVVTSMILSLPEYQKAGSLGVYLSMPRGEISTGAIVKDALQLGKRVFVPYIYGKAVPREPEAPRSMMDMVSLHSLEDYETLAPDSWGIPTPSEPSLGGRNSCLNGAGYNDCDGKTKEEGNIELIIMPGMAFDKALGRLGHGKGYYDIFLRQFHEKSAPDGSRHHLPFLIGLALQEQMLPNDQRVPMDPTDWPVDALAVGDGSLVRR</sequence>
<dbReference type="GO" id="GO:0035999">
    <property type="term" value="P:tetrahydrofolate interconversion"/>
    <property type="evidence" value="ECO:0007669"/>
    <property type="project" value="TreeGrafter"/>
</dbReference>
<evidence type="ECO:0000256" key="1">
    <source>
        <dbReference type="ARBA" id="ARBA00010638"/>
    </source>
</evidence>
<organism evidence="7 8">
    <name type="scientific">Heterodermia speciosa</name>
    <dbReference type="NCBI Taxonomy" id="116794"/>
    <lineage>
        <taxon>Eukaryota</taxon>
        <taxon>Fungi</taxon>
        <taxon>Dikarya</taxon>
        <taxon>Ascomycota</taxon>
        <taxon>Pezizomycotina</taxon>
        <taxon>Lecanoromycetes</taxon>
        <taxon>OSLEUM clade</taxon>
        <taxon>Lecanoromycetidae</taxon>
        <taxon>Caliciales</taxon>
        <taxon>Physciaceae</taxon>
        <taxon>Heterodermia</taxon>
    </lineage>
</organism>
<feature type="binding site" evidence="6">
    <location>
        <position position="64"/>
    </location>
    <ligand>
        <name>substrate</name>
    </ligand>
</feature>
<evidence type="ECO:0000256" key="2">
    <source>
        <dbReference type="ARBA" id="ARBA00022741"/>
    </source>
</evidence>
<gene>
    <name evidence="7" type="ORF">HETSPECPRED_001602</name>
</gene>
<dbReference type="GO" id="GO:0005524">
    <property type="term" value="F:ATP binding"/>
    <property type="evidence" value="ECO:0007669"/>
    <property type="project" value="UniProtKB-KW"/>
</dbReference>
<evidence type="ECO:0000256" key="4">
    <source>
        <dbReference type="ARBA" id="ARBA00036539"/>
    </source>
</evidence>
<dbReference type="PANTHER" id="PTHR23407:SF1">
    <property type="entry name" value="5-FORMYLTETRAHYDROFOLATE CYCLO-LIGASE"/>
    <property type="match status" value="1"/>
</dbReference>